<dbReference type="KEGG" id="ftv:CH67_1137"/>
<evidence type="ECO:0000256" key="1">
    <source>
        <dbReference type="ARBA" id="ARBA00004496"/>
    </source>
</evidence>
<dbReference type="EMBL" id="JAAGJP010000016">
    <property type="protein sequence ID" value="NDS68139.1"/>
    <property type="molecule type" value="Genomic_DNA"/>
</dbReference>
<dbReference type="InterPro" id="IPR036714">
    <property type="entry name" value="SDH_sf"/>
</dbReference>
<comment type="similarity">
    <text evidence="2">Belongs to the SdhE FAD assembly factor family.</text>
</comment>
<protein>
    <recommendedName>
        <fullName evidence="3">FAD assembly factor SdhE</fullName>
    </recommendedName>
</protein>
<organism evidence="7">
    <name type="scientific">Francisella tularensis subsp. holarctica</name>
    <dbReference type="NCBI Taxonomy" id="119857"/>
    <lineage>
        <taxon>Bacteria</taxon>
        <taxon>Pseudomonadati</taxon>
        <taxon>Pseudomonadota</taxon>
        <taxon>Gammaproteobacteria</taxon>
        <taxon>Thiotrichales</taxon>
        <taxon>Francisellaceae</taxon>
        <taxon>Francisella</taxon>
    </lineage>
</organism>
<dbReference type="GO" id="GO:0006105">
    <property type="term" value="P:succinate metabolic process"/>
    <property type="evidence" value="ECO:0007669"/>
    <property type="project" value="TreeGrafter"/>
</dbReference>
<dbReference type="Pfam" id="PF03937">
    <property type="entry name" value="Sdh5"/>
    <property type="match status" value="1"/>
</dbReference>
<reference evidence="7" key="2">
    <citation type="submission" date="2020-02" db="EMBL/GenBank/DDBJ databases">
        <title>Using affinity propagation clustering for identifying bacterial clades and subclades with whole-genome sequences of Francisella tularensis.</title>
        <authorList>
            <person name="Homeier-Bachmann T."/>
            <person name="Abdel-Glil M.Y."/>
            <person name="Hackbart A."/>
            <person name="Hotzel H."/>
            <person name="Tomaso H."/>
        </authorList>
    </citation>
    <scope>NUCLEOTIDE SEQUENCE</scope>
    <source>
        <strain evidence="7">15T0085</strain>
        <strain evidence="6">17T1429</strain>
    </source>
</reference>
<dbReference type="AlphaFoldDB" id="A0A0B6EAP5"/>
<dbReference type="PANTHER" id="PTHR39585:SF1">
    <property type="entry name" value="FAD ASSEMBLY FACTOR SDHE"/>
    <property type="match status" value="1"/>
</dbReference>
<evidence type="ECO:0000313" key="6">
    <source>
        <dbReference type="EMBL" id="NDR88553.1"/>
    </source>
</evidence>
<dbReference type="HOGENOM" id="CLU_103054_2_4_6"/>
<keyword evidence="4" id="KW-0963">Cytoplasm</keyword>
<dbReference type="eggNOG" id="COG2938">
    <property type="taxonomic scope" value="Bacteria"/>
</dbReference>
<keyword evidence="5" id="KW-0143">Chaperone</keyword>
<dbReference type="GO" id="GO:0005737">
    <property type="term" value="C:cytoplasm"/>
    <property type="evidence" value="ECO:0007669"/>
    <property type="project" value="UniProtKB-SubCell"/>
</dbReference>
<comment type="subcellular location">
    <subcellularLocation>
        <location evidence="1">Cytoplasm</location>
    </subcellularLocation>
</comment>
<dbReference type="InterPro" id="IPR050531">
    <property type="entry name" value="SdhE_FAD_assembly_factor"/>
</dbReference>
<evidence type="ECO:0000256" key="2">
    <source>
        <dbReference type="ARBA" id="ARBA00008571"/>
    </source>
</evidence>
<evidence type="ECO:0000256" key="3">
    <source>
        <dbReference type="ARBA" id="ARBA00019418"/>
    </source>
</evidence>
<evidence type="ECO:0000256" key="4">
    <source>
        <dbReference type="ARBA" id="ARBA00022490"/>
    </source>
</evidence>
<evidence type="ECO:0000256" key="5">
    <source>
        <dbReference type="ARBA" id="ARBA00023186"/>
    </source>
</evidence>
<dbReference type="SUPFAM" id="SSF109910">
    <property type="entry name" value="YgfY-like"/>
    <property type="match status" value="1"/>
</dbReference>
<name>A0A0B6EAP5_FRATU</name>
<reference evidence="7" key="1">
    <citation type="submission" date="2019-08" db="EMBL/GenBank/DDBJ databases">
        <authorList>
            <person name="Busch A."/>
        </authorList>
    </citation>
    <scope>NUCLEOTIDE SEQUENCE</scope>
    <source>
        <strain evidence="7">15T0085</strain>
        <strain evidence="6">17T1429</strain>
    </source>
</reference>
<dbReference type="InterPro" id="IPR005631">
    <property type="entry name" value="SDH"/>
</dbReference>
<accession>A0A0B6EAP5</accession>
<proteinExistence type="inferred from homology"/>
<gene>
    <name evidence="7" type="ORF">FWI86_03395</name>
    <name evidence="6" type="ORF">FWJ04_02325</name>
</gene>
<dbReference type="OMA" id="FEHEYDT"/>
<dbReference type="Gene3D" id="1.10.150.250">
    <property type="entry name" value="Flavinator of succinate dehydrogenase"/>
    <property type="match status" value="1"/>
</dbReference>
<dbReference type="KEGG" id="ftz:CH68_868"/>
<dbReference type="EMBL" id="JAAGKH010000011">
    <property type="protein sequence ID" value="NDR88553.1"/>
    <property type="molecule type" value="Genomic_DNA"/>
</dbReference>
<sequence length="95" mass="11348">MLIKNNDLIFNSVDKIKYSARRGMLELDIILAPYLNNCYMHEDLANKKLFVEFLTSEDSDMFDWLFKGVTPPQRYQQLIDKIIKEKKKFNQTKLK</sequence>
<evidence type="ECO:0000313" key="7">
    <source>
        <dbReference type="EMBL" id="NDS68139.1"/>
    </source>
</evidence>
<comment type="caution">
    <text evidence="7">The sequence shown here is derived from an EMBL/GenBank/DDBJ whole genome shotgun (WGS) entry which is preliminary data.</text>
</comment>
<dbReference type="PANTHER" id="PTHR39585">
    <property type="entry name" value="FAD ASSEMBLY FACTOR SDHE"/>
    <property type="match status" value="1"/>
</dbReference>
<dbReference type="RefSeq" id="WP_003015359.1">
    <property type="nucleotide sequence ID" value="NZ_CP009693.1"/>
</dbReference>
<dbReference type="KEGG" id="ftc:DA46_2007"/>